<dbReference type="InterPro" id="IPR052452">
    <property type="entry name" value="Ankyrin-MYND_dom_contain_2"/>
</dbReference>
<organism evidence="2 3">
    <name type="scientific">Clonorchis sinensis</name>
    <name type="common">Chinese liver fluke</name>
    <dbReference type="NCBI Taxonomy" id="79923"/>
    <lineage>
        <taxon>Eukaryota</taxon>
        <taxon>Metazoa</taxon>
        <taxon>Spiralia</taxon>
        <taxon>Lophotrochozoa</taxon>
        <taxon>Platyhelminthes</taxon>
        <taxon>Trematoda</taxon>
        <taxon>Digenea</taxon>
        <taxon>Opisthorchiida</taxon>
        <taxon>Opisthorchiata</taxon>
        <taxon>Opisthorchiidae</taxon>
        <taxon>Clonorchis</taxon>
    </lineage>
</organism>
<proteinExistence type="predicted"/>
<dbReference type="SMART" id="SM00248">
    <property type="entry name" value="ANK"/>
    <property type="match status" value="2"/>
</dbReference>
<evidence type="ECO:0000313" key="3">
    <source>
        <dbReference type="Proteomes" id="UP000008909"/>
    </source>
</evidence>
<dbReference type="Gene3D" id="1.25.40.20">
    <property type="entry name" value="Ankyrin repeat-containing domain"/>
    <property type="match status" value="1"/>
</dbReference>
<dbReference type="PROSITE" id="PS50297">
    <property type="entry name" value="ANK_REP_REGION"/>
    <property type="match status" value="2"/>
</dbReference>
<dbReference type="PROSITE" id="PS50088">
    <property type="entry name" value="ANK_REPEAT"/>
    <property type="match status" value="2"/>
</dbReference>
<dbReference type="EMBL" id="DF144195">
    <property type="protein sequence ID" value="GAA56249.1"/>
    <property type="molecule type" value="Genomic_DNA"/>
</dbReference>
<name>G7YTG9_CLOSI</name>
<keyword evidence="3" id="KW-1185">Reference proteome</keyword>
<protein>
    <submittedName>
        <fullName evidence="2">Ankyrin repeat and MYND domain-containing protein 2</fullName>
    </submittedName>
</protein>
<keyword evidence="1" id="KW-0040">ANK repeat</keyword>
<dbReference type="PANTHER" id="PTHR24150:SF8">
    <property type="entry name" value="ANKYRIN REPEAT AND MYND DOMAIN-CONTAINING PROTEIN 2"/>
    <property type="match status" value="1"/>
</dbReference>
<dbReference type="PANTHER" id="PTHR24150">
    <property type="entry name" value="ANKYRIN REPEAT AND MYND DOMAIN-CONTAINING PROTEIN 2"/>
    <property type="match status" value="1"/>
</dbReference>
<dbReference type="InterPro" id="IPR036770">
    <property type="entry name" value="Ankyrin_rpt-contain_sf"/>
</dbReference>
<feature type="repeat" description="ANK" evidence="1">
    <location>
        <begin position="854"/>
        <end position="886"/>
    </location>
</feature>
<gene>
    <name evidence="2" type="ORF">CLF_110367</name>
</gene>
<accession>G7YTG9</accession>
<dbReference type="SUPFAM" id="SSF48403">
    <property type="entry name" value="Ankyrin repeat"/>
    <property type="match status" value="1"/>
</dbReference>
<dbReference type="AlphaFoldDB" id="G7YTG9"/>
<feature type="repeat" description="ANK" evidence="1">
    <location>
        <begin position="820"/>
        <end position="852"/>
    </location>
</feature>
<dbReference type="Pfam" id="PF12796">
    <property type="entry name" value="Ank_2"/>
    <property type="match status" value="1"/>
</dbReference>
<reference evidence="2" key="1">
    <citation type="journal article" date="2011" name="Genome Biol.">
        <title>The draft genome of the carcinogenic human liver fluke Clonorchis sinensis.</title>
        <authorList>
            <person name="Wang X."/>
            <person name="Chen W."/>
            <person name="Huang Y."/>
            <person name="Sun J."/>
            <person name="Men J."/>
            <person name="Liu H."/>
            <person name="Luo F."/>
            <person name="Guo L."/>
            <person name="Lv X."/>
            <person name="Deng C."/>
            <person name="Zhou C."/>
            <person name="Fan Y."/>
            <person name="Li X."/>
            <person name="Huang L."/>
            <person name="Hu Y."/>
            <person name="Liang C."/>
            <person name="Hu X."/>
            <person name="Xu J."/>
            <person name="Yu X."/>
        </authorList>
    </citation>
    <scope>NUCLEOTIDE SEQUENCE [LARGE SCALE GENOMIC DNA]</scope>
    <source>
        <strain evidence="2">Henan</strain>
    </source>
</reference>
<dbReference type="Proteomes" id="UP000008909">
    <property type="component" value="Unassembled WGS sequence"/>
</dbReference>
<dbReference type="InterPro" id="IPR002110">
    <property type="entry name" value="Ankyrin_rpt"/>
</dbReference>
<evidence type="ECO:0000313" key="2">
    <source>
        <dbReference type="EMBL" id="GAA56249.1"/>
    </source>
</evidence>
<sequence>MQQAVSRTNTISEDLKKLVSRVFSNNEKYTKRRLTVRFSVTSYCPEHNHKRFSLCTTGFLKHKGVLVNRSAKRTSCNIDLDRSTDYQLSVSRKPVCVSICGSKEELIDGPLEEAKQNQAAWIKVDNELSSLAVSTPGPLAAKKAIQPSREFRLIIWVSSSRKITPTELAQSLLGGVLTKPEHVSLYAEWLGGKGSKRTFGLPVTFSFPPAVLQTLDRAGNIQKAYPTIKLISEDRPRRRETWATEVLEEEGETGFRLAAVQPDPNLCPNRTKSFNRALGFNMSSHPPNTAQALSSRTKNTLSTRNPEPQTWIRNFCCADFSGMRIFINQFELGPASVEELHRTIVQKGHEADAMFIPKNPARSQMDCKLPKRIRRFLDERSQLFLQKMTVGGTEDELAFRKMRNCYKSEIRQWNIRKQATILDLARINQNTLFKYMRHRRRNKPTVFSLRDRDGKPINDPKVVSESIEDTVQACILPQRPRIDVHKLKVKAKAWLTRNDNVNTKDSHNNMSFGGDSVNTFVVHAVPDVEVVDFAARLNTVDPVQVRNCELFAEFTPALLLSGLRKVRTNRLAIERPTDPSVRRNYQNRLIESLPNAPPSHVNKIDTSLHSAGNFACGTGPPGALKHWISGRKVALFKCRHDISVQHRCFAAVKDRNGVNIRNKEHLDQWAEYFEQQLSWPPAGTHLENTGDVEPWTVNVELPTASEVYGCICSLKHHRAPGPDNLPPALFKACDENLVDLEYADHIVLIFEEEEKAQVFSDELTKVISSFALCTQKFSQIYSNKHTWLYGSEVPVFASSVRTEDESICHWKIFTLQLQMSGMSPLHQACFRGHVDVVEYLLQNGADVNSKDQKQGYTALMFAAITGNRPLTKLLLQRGARINDTNKIGRTAAQMASFVGNQSVSTVINNFLEEYELEFYTRSTAPTKLRIHTNTARILYDLLLDINFTPVKTDIIIVRIPKVFNTDSSLPCSHNLCESLVVNKRIMVDKEVPSGFHALRWLDSNSQLGCKGQTLLIPDGVEICVASCLWKWYCICIFRQTPLPCGHASEPKALFEDPNHPSGYIWDPSQYPSPHTILTLATNNALMPHQPFCDVTSQIALHAAYSRADSDIRTRLLHIIEQDAHMTLQSLVTECQRFVNLDRDTASHLTLSAVVSM</sequence>
<evidence type="ECO:0000256" key="1">
    <source>
        <dbReference type="PROSITE-ProRule" id="PRU00023"/>
    </source>
</evidence>
<reference key="2">
    <citation type="submission" date="2011-10" db="EMBL/GenBank/DDBJ databases">
        <title>The genome and transcriptome sequence of Clonorchis sinensis provide insights into the carcinogenic liver fluke.</title>
        <authorList>
            <person name="Wang X."/>
            <person name="Huang Y."/>
            <person name="Chen W."/>
            <person name="Liu H."/>
            <person name="Guo L."/>
            <person name="Chen Y."/>
            <person name="Luo F."/>
            <person name="Zhou W."/>
            <person name="Sun J."/>
            <person name="Mao Q."/>
            <person name="Liang P."/>
            <person name="Zhou C."/>
            <person name="Tian Y."/>
            <person name="Men J."/>
            <person name="Lv X."/>
            <person name="Huang L."/>
            <person name="Zhou J."/>
            <person name="Hu Y."/>
            <person name="Li R."/>
            <person name="Zhang F."/>
            <person name="Lei H."/>
            <person name="Li X."/>
            <person name="Hu X."/>
            <person name="Liang C."/>
            <person name="Xu J."/>
            <person name="Wu Z."/>
            <person name="Yu X."/>
        </authorList>
    </citation>
    <scope>NUCLEOTIDE SEQUENCE</scope>
    <source>
        <strain>Henan</strain>
    </source>
</reference>